<evidence type="ECO:0000313" key="2">
    <source>
        <dbReference type="EMBL" id="RUT30168.1"/>
    </source>
</evidence>
<sequence>MSDSDETYFWKRIPRHTYYSRRISSIHGAPVQPRRFLYRVIEGRGGLVAVKEGKEVVLRHMEGARYQIKATLYQDQNQITNLTLQKWNNKGGPHKEIAFPLYGREIDDLLTFIKAAETMIFVDELGGRVSDRTLVQSTFDRRQIARVLAEDPLLLNTILENDIEAQDIVGLARRRRELVFFRQMLDDPELRASEGEKHKGLEMAWQAFFERNTWIFGYGLSYIAMSELDGRALRNKVAGYNITGRGKEVDGLMKTVAAINSLCFVEIKTSDTELVKYYRPGVFAPSLELAGAVSQIQVTVQRALEDLTEEYRPTHLDSGDPTGETLFQFQPRSFLVVGDLGQFQTPKGTNKDKYRSFELFRRSLRWPEVMTFDELYARAKFIVDDAETSIE</sequence>
<gene>
    <name evidence="2" type="ORF">EMQ25_12680</name>
</gene>
<dbReference type="AlphaFoldDB" id="A0A433X7Z6"/>
<proteinExistence type="predicted"/>
<dbReference type="Pfam" id="PF14082">
    <property type="entry name" value="SduA_C"/>
    <property type="match status" value="1"/>
</dbReference>
<dbReference type="OrthoDB" id="784881at2"/>
<keyword evidence="3" id="KW-1185">Reference proteome</keyword>
<dbReference type="InterPro" id="IPR025359">
    <property type="entry name" value="SduA_C"/>
</dbReference>
<name>A0A433X7Z6_9HYPH</name>
<dbReference type="Proteomes" id="UP000281547">
    <property type="component" value="Unassembled WGS sequence"/>
</dbReference>
<protein>
    <submittedName>
        <fullName evidence="2">DUF4263 domain-containing protein</fullName>
    </submittedName>
</protein>
<feature type="domain" description="Shedu protein SduA C-terminal" evidence="1">
    <location>
        <begin position="202"/>
        <end position="376"/>
    </location>
</feature>
<comment type="caution">
    <text evidence="2">The sequence shown here is derived from an EMBL/GenBank/DDBJ whole genome shotgun (WGS) entry which is preliminary data.</text>
</comment>
<evidence type="ECO:0000313" key="3">
    <source>
        <dbReference type="Proteomes" id="UP000281547"/>
    </source>
</evidence>
<reference evidence="2 3" key="1">
    <citation type="journal article" date="2016" name="Int. J. Syst. Evol. Microbiol.">
        <title>Arsenicitalea aurantiaca gen. nov., sp. nov., a new member of the family Hyphomicrobiaceae, isolated from high-arsenic sediment.</title>
        <authorList>
            <person name="Mu Y."/>
            <person name="Zhou L."/>
            <person name="Zeng X.C."/>
            <person name="Liu L."/>
            <person name="Pan Y."/>
            <person name="Chen X."/>
            <person name="Wang J."/>
            <person name="Li S."/>
            <person name="Li W.J."/>
            <person name="Wang Y."/>
        </authorList>
    </citation>
    <scope>NUCLEOTIDE SEQUENCE [LARGE SCALE GENOMIC DNA]</scope>
    <source>
        <strain evidence="2 3">42-50</strain>
    </source>
</reference>
<evidence type="ECO:0000259" key="1">
    <source>
        <dbReference type="Pfam" id="PF14082"/>
    </source>
</evidence>
<organism evidence="2 3">
    <name type="scientific">Arsenicitalea aurantiaca</name>
    <dbReference type="NCBI Taxonomy" id="1783274"/>
    <lineage>
        <taxon>Bacteria</taxon>
        <taxon>Pseudomonadati</taxon>
        <taxon>Pseudomonadota</taxon>
        <taxon>Alphaproteobacteria</taxon>
        <taxon>Hyphomicrobiales</taxon>
        <taxon>Devosiaceae</taxon>
        <taxon>Arsenicitalea</taxon>
    </lineage>
</organism>
<dbReference type="EMBL" id="RZNJ01000004">
    <property type="protein sequence ID" value="RUT30168.1"/>
    <property type="molecule type" value="Genomic_DNA"/>
</dbReference>
<accession>A0A433X7Z6</accession>
<dbReference type="RefSeq" id="WP_127188949.1">
    <property type="nucleotide sequence ID" value="NZ_RZNJ01000004.1"/>
</dbReference>